<dbReference type="PANTHER" id="PTHR24020:SF20">
    <property type="entry name" value="PH DOMAIN-CONTAINING PROTEIN"/>
    <property type="match status" value="1"/>
</dbReference>
<dbReference type="EMBL" id="JASAOG010000035">
    <property type="protein sequence ID" value="KAK0060513.1"/>
    <property type="molecule type" value="Genomic_DNA"/>
</dbReference>
<evidence type="ECO:0000313" key="4">
    <source>
        <dbReference type="Proteomes" id="UP001233172"/>
    </source>
</evidence>
<keyword evidence="4" id="KW-1185">Reference proteome</keyword>
<name>A0AAD8FE59_BIOPF</name>
<accession>A0AAD8FE59</accession>
<dbReference type="AlphaFoldDB" id="A0AAD8FE59"/>
<dbReference type="Proteomes" id="UP001233172">
    <property type="component" value="Unassembled WGS sequence"/>
</dbReference>
<dbReference type="PROSITE" id="PS50234">
    <property type="entry name" value="VWFA"/>
    <property type="match status" value="2"/>
</dbReference>
<dbReference type="PRINTS" id="PR00453">
    <property type="entry name" value="VWFADOMAIN"/>
</dbReference>
<evidence type="ECO:0000313" key="3">
    <source>
        <dbReference type="EMBL" id="KAK0060513.1"/>
    </source>
</evidence>
<comment type="caution">
    <text evidence="3">The sequence shown here is derived from an EMBL/GenBank/DDBJ whole genome shotgun (WGS) entry which is preliminary data.</text>
</comment>
<dbReference type="PANTHER" id="PTHR24020">
    <property type="entry name" value="COLLAGEN ALPHA"/>
    <property type="match status" value="1"/>
</dbReference>
<dbReference type="CDD" id="cd01450">
    <property type="entry name" value="vWFA_subfamily_ECM"/>
    <property type="match status" value="1"/>
</dbReference>
<evidence type="ECO:0000256" key="1">
    <source>
        <dbReference type="SAM" id="MobiDB-lite"/>
    </source>
</evidence>
<organism evidence="3 4">
    <name type="scientific">Biomphalaria pfeifferi</name>
    <name type="common">Bloodfluke planorb</name>
    <name type="synonym">Freshwater snail</name>
    <dbReference type="NCBI Taxonomy" id="112525"/>
    <lineage>
        <taxon>Eukaryota</taxon>
        <taxon>Metazoa</taxon>
        <taxon>Spiralia</taxon>
        <taxon>Lophotrochozoa</taxon>
        <taxon>Mollusca</taxon>
        <taxon>Gastropoda</taxon>
        <taxon>Heterobranchia</taxon>
        <taxon>Euthyneura</taxon>
        <taxon>Panpulmonata</taxon>
        <taxon>Hygrophila</taxon>
        <taxon>Lymnaeoidea</taxon>
        <taxon>Planorbidae</taxon>
        <taxon>Biomphalaria</taxon>
    </lineage>
</organism>
<feature type="non-terminal residue" evidence="3">
    <location>
        <position position="442"/>
    </location>
</feature>
<dbReference type="SMART" id="SM00327">
    <property type="entry name" value="VWA"/>
    <property type="match status" value="2"/>
</dbReference>
<reference evidence="3" key="2">
    <citation type="submission" date="2023-04" db="EMBL/GenBank/DDBJ databases">
        <authorList>
            <person name="Bu L."/>
            <person name="Lu L."/>
            <person name="Laidemitt M.R."/>
            <person name="Zhang S.M."/>
            <person name="Mutuku M."/>
            <person name="Mkoji G."/>
            <person name="Steinauer M."/>
            <person name="Loker E.S."/>
        </authorList>
    </citation>
    <scope>NUCLEOTIDE SEQUENCE</scope>
    <source>
        <strain evidence="3">KasaAsao</strain>
        <tissue evidence="3">Whole Snail</tissue>
    </source>
</reference>
<sequence>TTTTTTTTPTTTTTQSTTSTTPMSTTTTWMDVVRNVCENKPVDIVFALDSSDVVTSRDFWHQVKFVRDFTLTLDIGTNRTRIGVLLFSDKVVHVFDVNDHNSLSSALSDLYKMQRTTGGTRLEELIRYARLKSFRRTVARQSVAQLVVLITASASKDLHKVKTEAIKATKNGITFLAVGVGKHYNQEELEVVVQHGDRGDMNNDLDSFSPYLDNVGSRRRQIFTVDSFPDLQSIVMEAAMEACTTEIAHISVADQACGTRQEADMVFVMDSESAGRKNTLKSLDFVKKVANSVDVGNDTIQIGMLQPDECIPPPESFKLDNDKDHLTSALETQDVDKLPGLIRELRRHEFNRKNGGRKDAKKVAIILVDGELAEPLKALKEARRAQLKGIEVFIIVVSKDPPQPEVRDMCAYPPQQHLFQVPDYDGLRSIEDNLIEMLCDEL</sequence>
<dbReference type="Pfam" id="PF00092">
    <property type="entry name" value="VWA"/>
    <property type="match status" value="2"/>
</dbReference>
<dbReference type="Gene3D" id="3.40.50.410">
    <property type="entry name" value="von Willebrand factor, type A domain"/>
    <property type="match status" value="2"/>
</dbReference>
<dbReference type="SUPFAM" id="SSF53300">
    <property type="entry name" value="vWA-like"/>
    <property type="match status" value="2"/>
</dbReference>
<gene>
    <name evidence="3" type="ORF">Bpfe_010026</name>
</gene>
<feature type="domain" description="VWFA" evidence="2">
    <location>
        <begin position="43"/>
        <end position="239"/>
    </location>
</feature>
<protein>
    <submittedName>
        <fullName evidence="3">Cartilage matrix protein-like isoform X1</fullName>
    </submittedName>
</protein>
<dbReference type="InterPro" id="IPR050525">
    <property type="entry name" value="ECM_Assembly_Org"/>
</dbReference>
<feature type="domain" description="VWFA" evidence="2">
    <location>
        <begin position="264"/>
        <end position="434"/>
    </location>
</feature>
<dbReference type="InterPro" id="IPR002035">
    <property type="entry name" value="VWF_A"/>
</dbReference>
<reference evidence="3" key="1">
    <citation type="journal article" date="2023" name="PLoS Negl. Trop. Dis.">
        <title>A genome sequence for Biomphalaria pfeifferi, the major vector snail for the human-infecting parasite Schistosoma mansoni.</title>
        <authorList>
            <person name="Bu L."/>
            <person name="Lu L."/>
            <person name="Laidemitt M.R."/>
            <person name="Zhang S.M."/>
            <person name="Mutuku M."/>
            <person name="Mkoji G."/>
            <person name="Steinauer M."/>
            <person name="Loker E.S."/>
        </authorList>
    </citation>
    <scope>NUCLEOTIDE SEQUENCE</scope>
    <source>
        <strain evidence="3">KasaAsao</strain>
    </source>
</reference>
<feature type="region of interest" description="Disordered" evidence="1">
    <location>
        <begin position="1"/>
        <end position="23"/>
    </location>
</feature>
<proteinExistence type="predicted"/>
<dbReference type="InterPro" id="IPR036465">
    <property type="entry name" value="vWFA_dom_sf"/>
</dbReference>
<evidence type="ECO:0000259" key="2">
    <source>
        <dbReference type="PROSITE" id="PS50234"/>
    </source>
</evidence>